<keyword evidence="2" id="KW-1185">Reference proteome</keyword>
<comment type="caution">
    <text evidence="1">The sequence shown here is derived from an EMBL/GenBank/DDBJ whole genome shotgun (WGS) entry which is preliminary data.</text>
</comment>
<organism evidence="1 2">
    <name type="scientific">Pseudoalteromonas distincta</name>
    <dbReference type="NCBI Taxonomy" id="77608"/>
    <lineage>
        <taxon>Bacteria</taxon>
        <taxon>Pseudomonadati</taxon>
        <taxon>Pseudomonadota</taxon>
        <taxon>Gammaproteobacteria</taxon>
        <taxon>Alteromonadales</taxon>
        <taxon>Pseudoalteromonadaceae</taxon>
        <taxon>Pseudoalteromonas</taxon>
    </lineage>
</organism>
<evidence type="ECO:0000313" key="1">
    <source>
        <dbReference type="EMBL" id="MDP4484232.1"/>
    </source>
</evidence>
<evidence type="ECO:0000313" key="2">
    <source>
        <dbReference type="Proteomes" id="UP001242314"/>
    </source>
</evidence>
<protein>
    <recommendedName>
        <fullName evidence="3">DUF4145 domain-containing protein</fullName>
    </recommendedName>
</protein>
<dbReference type="RefSeq" id="WP_238719426.1">
    <property type="nucleotide sequence ID" value="NZ_JASGWX010000007.1"/>
</dbReference>
<dbReference type="Proteomes" id="UP001242314">
    <property type="component" value="Unassembled WGS sequence"/>
</dbReference>
<gene>
    <name evidence="1" type="ORF">QDH73_09420</name>
</gene>
<reference evidence="1 2" key="1">
    <citation type="submission" date="2023-04" db="EMBL/GenBank/DDBJ databases">
        <title>Novel Pseudoalteromonas species isolated from Pacific coral.</title>
        <authorList>
            <person name="Videau P."/>
            <person name="Shlafstein M.D."/>
            <person name="Oline D.K."/>
            <person name="Strangman W.K."/>
            <person name="Hahnke R.L."/>
            <person name="Saw J.H."/>
            <person name="Ushijima B."/>
        </authorList>
    </citation>
    <scope>NUCLEOTIDE SEQUENCE [LARGE SCALE GENOMIC DNA]</scope>
    <source>
        <strain evidence="1 2">LMG 14908</strain>
    </source>
</reference>
<dbReference type="EMBL" id="JASGWX010000007">
    <property type="protein sequence ID" value="MDP4484232.1"/>
    <property type="molecule type" value="Genomic_DNA"/>
</dbReference>
<sequence>MMSVFGGCCESKCKKRKQSENLLAGVPKFPLLRALRFTKELSMEEFKSLEELTEMDEKHNLMGAICGSVPSLEKMHKYLSQELLNDEAPDEIKGQFNVAKNMALYSYYFYALAPEVHLKIYTVIEHALRLRVNPKKRMMFKALINHAVSQRWINDAGFRHIDNPSPDNEWCKSMVEVMPSLRNSKAHGSSMLVGDCLHHISSCADFVNQLFPASKTRNNSSKKDA</sequence>
<name>A0ABT9GEC6_9GAMM</name>
<proteinExistence type="predicted"/>
<evidence type="ECO:0008006" key="3">
    <source>
        <dbReference type="Google" id="ProtNLM"/>
    </source>
</evidence>
<accession>A0ABT9GEC6</accession>